<dbReference type="Proteomes" id="UP000703269">
    <property type="component" value="Unassembled WGS sequence"/>
</dbReference>
<feature type="region of interest" description="Disordered" evidence="1">
    <location>
        <begin position="1034"/>
        <end position="1069"/>
    </location>
</feature>
<dbReference type="OrthoDB" id="2659442at2759"/>
<evidence type="ECO:0008006" key="4">
    <source>
        <dbReference type="Google" id="ProtNLM"/>
    </source>
</evidence>
<name>A0A9P3GJV1_9APHY</name>
<sequence>MTKGKQKDRVTSFTVDSTRRCDACNRDITIGLGGEHNWTEHLRSKQHKNAVSAAADPKKATKLTNWLVKKSAAAPAVVRTVTAGPARLSSTLPAKALGGQTGKQTVVPDVVDLTQEPAEDEDLPSPLATASPPLIARLREAIQRLPSTVPLAQPQDILARFAGSPRDAIPAGEDVWEVLDQVLNNVIGYDTSTADVAGFIRRGPHGVDALCRWIEECIVDLKIAEALLEGKVNKVIDAIHLLVDESDVQVEDQGHSSASAEANAMPTPSPLARVPYATARTSSSGSGPFTVATRCLGYHLVTPGGQPPLTSYPAAIERLHTVPWIVLVRGTRLYLQSKLCTGYATPAEPTCSFCKALHINALVQGIRERNEHGAHEKTNWAYLTLSHCFDAMSRKNQQLDGFRLSTLNLARSALRRARQMTGWKRVALKVAQDDTPGVQKALSIAVKIGYGFRGVLHMLDRAAQHIYKPKSYAEADFHRSYLIWKLGGAAAAKVAHRALGLPSIDTTRRHVATKPVRASASFPIDSEMLENLNAAFRDLPIPTGAVLGLSIPVDEIKVQSRLRWEAATNLIHGLCREHVGDCVLEFKTMAQADYILSQLQAGNIHFASEATVIAACILTGDSSLYAARPFVVSGTCKHEQYPEHARLLKMAIHAVSTAPELSPSLRLYCLATDGESRRCRALLDIAYITPLAASSPIFPLLSPLSLFNTICGEDDITIDFDYKHCFKRLRNTLLRSKGLQINGVSVTSAVLHHHIVEGGTASTSTAAVLLSPNDKQDVTLAYRLLYALVRLKPLDEQGPLLSASARRTLCLLGELYGFLLDAYTDVRMSLQQQLTNLSAGAHILLALYALDRGNFLPVQLFHDLIWQIKTVFLCVCKAKIDNPDGQFFIILLGTDSLEDVFGKVRSMIGTDSNADVLQLTNRVDGAVQCVRISAIYPEYIGEARRLQLKPLREEDDTRSSSDVDHISPRSWKGDVFVANVVPLTAWQQGRVWADGSLQRAEIASPFRAMEDGDGFDMLCPFGGNRPVLIHGSLASGEREEDEEERDIAVQQPDITATEASSQETAPGLDVDDLAGCEAAALDASEDASNTAGGSGRSQKVSAYVHIDGSTKPRHKGAVMGVYSRPFEIIESKDRLKRIQATAQYEEQSCPGREDYLTGDNDEGVLSIEDPIVTVLQVNNLYFTAIVQLTRIILDGVNVQFIRSAQVSEPNVSFRGRIMVLIPRESSHQPDGPDWEWSGAYASSQDVDSIQGILVEPIDPDMLPAALPTLHGRQTIAIRTTDLQSIGALIFERAQSVLHLAPSVKPLDAFPYRISGGEACFLCETEVGTRGTQPDRNRCPHCPAFRLADVSAPIQLRHIGAHILHDPKLKGVESACGWCLRVGLSCAVYIRKNSRGGYTVDTRPNRSRCLGGVRTFSIKAAAKFSDTSPCTNHPIVCRLCPAGSPAVWKYNFESHLRSAHSGITIEQYASRYKLELDMLVIDSREITLMKRAYEKRRRHSKNKKKILQTLKISEEHTTRLAIRSSATISSTSVQADPDYAQANETPNGPADMSESEQEMDAFASDLESETSVPLNLESGPSTASNLESGVDISSPPPIAMPSSSGGVLPQQADEAHEESSFGITAGSSPNLAPEGLSIDPLPTDGLRRTKRKTTAVVAVADPSAESICLECEELLDADTAVTCDGLLCTNVYHLACRGLLERPIGGWFCDDECTENAGFRVTKRRRARK</sequence>
<evidence type="ECO:0000313" key="3">
    <source>
        <dbReference type="Proteomes" id="UP000703269"/>
    </source>
</evidence>
<feature type="compositionally biased region" description="Polar residues" evidence="1">
    <location>
        <begin position="1568"/>
        <end position="1586"/>
    </location>
</feature>
<accession>A0A9P3GJV1</accession>
<dbReference type="InterPro" id="IPR011011">
    <property type="entry name" value="Znf_FYVE_PHD"/>
</dbReference>
<keyword evidence="3" id="KW-1185">Reference proteome</keyword>
<gene>
    <name evidence="2" type="ORF">PsYK624_122990</name>
</gene>
<dbReference type="Gene3D" id="3.30.40.10">
    <property type="entry name" value="Zinc/RING finger domain, C3HC4 (zinc finger)"/>
    <property type="match status" value="1"/>
</dbReference>
<organism evidence="2 3">
    <name type="scientific">Phanerochaete sordida</name>
    <dbReference type="NCBI Taxonomy" id="48140"/>
    <lineage>
        <taxon>Eukaryota</taxon>
        <taxon>Fungi</taxon>
        <taxon>Dikarya</taxon>
        <taxon>Basidiomycota</taxon>
        <taxon>Agaricomycotina</taxon>
        <taxon>Agaricomycetes</taxon>
        <taxon>Polyporales</taxon>
        <taxon>Phanerochaetaceae</taxon>
        <taxon>Phanerochaete</taxon>
    </lineage>
</organism>
<evidence type="ECO:0000256" key="1">
    <source>
        <dbReference type="SAM" id="MobiDB-lite"/>
    </source>
</evidence>
<comment type="caution">
    <text evidence="2">The sequence shown here is derived from an EMBL/GenBank/DDBJ whole genome shotgun (WGS) entry which is preliminary data.</text>
</comment>
<reference evidence="2 3" key="1">
    <citation type="submission" date="2021-08" db="EMBL/GenBank/DDBJ databases">
        <title>Draft Genome Sequence of Phanerochaete sordida strain YK-624.</title>
        <authorList>
            <person name="Mori T."/>
            <person name="Dohra H."/>
            <person name="Suzuki T."/>
            <person name="Kawagishi H."/>
            <person name="Hirai H."/>
        </authorList>
    </citation>
    <scope>NUCLEOTIDE SEQUENCE [LARGE SCALE GENOMIC DNA]</scope>
    <source>
        <strain evidence="2 3">YK-624</strain>
    </source>
</reference>
<dbReference type="Gene3D" id="3.30.160.60">
    <property type="entry name" value="Classic Zinc Finger"/>
    <property type="match status" value="1"/>
</dbReference>
<proteinExistence type="predicted"/>
<dbReference type="InterPro" id="IPR013083">
    <property type="entry name" value="Znf_RING/FYVE/PHD"/>
</dbReference>
<dbReference type="SUPFAM" id="SSF57903">
    <property type="entry name" value="FYVE/PHD zinc finger"/>
    <property type="match status" value="1"/>
</dbReference>
<feature type="region of interest" description="Disordered" evidence="1">
    <location>
        <begin position="1527"/>
        <end position="1644"/>
    </location>
</feature>
<feature type="compositionally biased region" description="Polar residues" evidence="1">
    <location>
        <begin position="1052"/>
        <end position="1064"/>
    </location>
</feature>
<feature type="compositionally biased region" description="Polar residues" evidence="1">
    <location>
        <begin position="1620"/>
        <end position="1629"/>
    </location>
</feature>
<evidence type="ECO:0000313" key="2">
    <source>
        <dbReference type="EMBL" id="GJE96106.1"/>
    </source>
</evidence>
<protein>
    <recommendedName>
        <fullName evidence="4">Zinc finger PHD-type domain-containing protein</fullName>
    </recommendedName>
</protein>
<dbReference type="EMBL" id="BPQB01000056">
    <property type="protein sequence ID" value="GJE96106.1"/>
    <property type="molecule type" value="Genomic_DNA"/>
</dbReference>